<gene>
    <name evidence="1" type="ORF">TNCT_138781</name>
</gene>
<protein>
    <submittedName>
        <fullName evidence="1">Uncharacterized protein</fullName>
    </submittedName>
</protein>
<dbReference type="Proteomes" id="UP000887116">
    <property type="component" value="Unassembled WGS sequence"/>
</dbReference>
<comment type="caution">
    <text evidence="1">The sequence shown here is derived from an EMBL/GenBank/DDBJ whole genome shotgun (WGS) entry which is preliminary data.</text>
</comment>
<dbReference type="EMBL" id="BMAO01014939">
    <property type="protein sequence ID" value="GFQ98146.1"/>
    <property type="molecule type" value="Genomic_DNA"/>
</dbReference>
<keyword evidence="2" id="KW-1185">Reference proteome</keyword>
<accession>A0A8X6L7G2</accession>
<proteinExistence type="predicted"/>
<dbReference type="AlphaFoldDB" id="A0A8X6L7G2"/>
<evidence type="ECO:0000313" key="2">
    <source>
        <dbReference type="Proteomes" id="UP000887116"/>
    </source>
</evidence>
<reference evidence="1" key="1">
    <citation type="submission" date="2020-07" db="EMBL/GenBank/DDBJ databases">
        <title>Multicomponent nature underlies the extraordinary mechanical properties of spider dragline silk.</title>
        <authorList>
            <person name="Kono N."/>
            <person name="Nakamura H."/>
            <person name="Mori M."/>
            <person name="Yoshida Y."/>
            <person name="Ohtoshi R."/>
            <person name="Malay A.D."/>
            <person name="Moran D.A.P."/>
            <person name="Tomita M."/>
            <person name="Numata K."/>
            <person name="Arakawa K."/>
        </authorList>
    </citation>
    <scope>NUCLEOTIDE SEQUENCE</scope>
</reference>
<name>A0A8X6L7G2_TRICU</name>
<evidence type="ECO:0000313" key="1">
    <source>
        <dbReference type="EMBL" id="GFQ98146.1"/>
    </source>
</evidence>
<organism evidence="1 2">
    <name type="scientific">Trichonephila clavata</name>
    <name type="common">Joro spider</name>
    <name type="synonym">Nephila clavata</name>
    <dbReference type="NCBI Taxonomy" id="2740835"/>
    <lineage>
        <taxon>Eukaryota</taxon>
        <taxon>Metazoa</taxon>
        <taxon>Ecdysozoa</taxon>
        <taxon>Arthropoda</taxon>
        <taxon>Chelicerata</taxon>
        <taxon>Arachnida</taxon>
        <taxon>Araneae</taxon>
        <taxon>Araneomorphae</taxon>
        <taxon>Entelegynae</taxon>
        <taxon>Araneoidea</taxon>
        <taxon>Nephilidae</taxon>
        <taxon>Trichonephila</taxon>
    </lineage>
</organism>
<sequence>MDAELINKANCRGPLGRMLTVLSEPSISHSVMEMDCLEASLEVIDSIPEGAIIIYTDGSKNQEYTGNGAFIKSGNEEVLIKRRNTYHCSVFSSELITIDMTLDCLSERHLTAEI</sequence>